<comment type="caution">
    <text evidence="1">The sequence shown here is derived from an EMBL/GenBank/DDBJ whole genome shotgun (WGS) entry which is preliminary data.</text>
</comment>
<name>A0A9X0YNQ4_9BACI</name>
<dbReference type="RefSeq" id="WP_187773718.1">
    <property type="nucleotide sequence ID" value="NZ_JAGGMB010000001.1"/>
</dbReference>
<organism evidence="1 2">
    <name type="scientific">Oceanobacillus polygoni</name>
    <dbReference type="NCBI Taxonomy" id="1235259"/>
    <lineage>
        <taxon>Bacteria</taxon>
        <taxon>Bacillati</taxon>
        <taxon>Bacillota</taxon>
        <taxon>Bacilli</taxon>
        <taxon>Bacillales</taxon>
        <taxon>Bacillaceae</taxon>
        <taxon>Oceanobacillus</taxon>
    </lineage>
</organism>
<accession>A0A9X0YNQ4</accession>
<sequence length="56" mass="6918">MHDYYNPEVKLLLVTHSDEKEKMRYDDNPNLWLVPKIGPRPPYYCNPRYEQYYPNI</sequence>
<dbReference type="Proteomes" id="UP001138793">
    <property type="component" value="Unassembled WGS sequence"/>
</dbReference>
<reference evidence="1" key="1">
    <citation type="submission" date="2021-03" db="EMBL/GenBank/DDBJ databases">
        <title>Genomic Encyclopedia of Type Strains, Phase IV (KMG-IV): sequencing the most valuable type-strain genomes for metagenomic binning, comparative biology and taxonomic classification.</title>
        <authorList>
            <person name="Goeker M."/>
        </authorList>
    </citation>
    <scope>NUCLEOTIDE SEQUENCE</scope>
    <source>
        <strain evidence="1">DSM 107338</strain>
    </source>
</reference>
<dbReference type="EMBL" id="JAGGMB010000001">
    <property type="protein sequence ID" value="MBP2075933.1"/>
    <property type="molecule type" value="Genomic_DNA"/>
</dbReference>
<evidence type="ECO:0000313" key="1">
    <source>
        <dbReference type="EMBL" id="MBP2075933.1"/>
    </source>
</evidence>
<dbReference type="AlphaFoldDB" id="A0A9X0YNQ4"/>
<gene>
    <name evidence="1" type="ORF">J2Z64_000144</name>
</gene>
<proteinExistence type="predicted"/>
<protein>
    <submittedName>
        <fullName evidence="1">Uncharacterized protein</fullName>
    </submittedName>
</protein>
<keyword evidence="2" id="KW-1185">Reference proteome</keyword>
<evidence type="ECO:0000313" key="2">
    <source>
        <dbReference type="Proteomes" id="UP001138793"/>
    </source>
</evidence>